<dbReference type="STRING" id="993073.AS029_12755"/>
<sequence>MTVSVNFADQAWARLAVLADGIGITVPELLEDAAQRLLVGTSRFAKDQPRRAEQLARTRAVHKQMLTSQIIRLRAQGRTVMQIADAVGYSSSYVSKILCENGARTHKTHTERTAA</sequence>
<protein>
    <submittedName>
        <fullName evidence="1">Uncharacterized protein</fullName>
    </submittedName>
</protein>
<dbReference type="Proteomes" id="UP000183203">
    <property type="component" value="Unassembled WGS sequence"/>
</dbReference>
<dbReference type="EMBL" id="FMYG01000006">
    <property type="protein sequence ID" value="SDC70556.1"/>
    <property type="molecule type" value="Genomic_DNA"/>
</dbReference>
<gene>
    <name evidence="1" type="ORF">SAMN05216418_2830</name>
</gene>
<evidence type="ECO:0000313" key="2">
    <source>
        <dbReference type="Proteomes" id="UP000183203"/>
    </source>
</evidence>
<organism evidence="1 2">
    <name type="scientific">Microbacterium enclense</name>
    <dbReference type="NCBI Taxonomy" id="993073"/>
    <lineage>
        <taxon>Bacteria</taxon>
        <taxon>Bacillati</taxon>
        <taxon>Actinomycetota</taxon>
        <taxon>Actinomycetes</taxon>
        <taxon>Micrococcales</taxon>
        <taxon>Microbacteriaceae</taxon>
        <taxon>Microbacterium</taxon>
    </lineage>
</organism>
<dbReference type="RefSeq" id="WP_058232964.1">
    <property type="nucleotide sequence ID" value="NZ_FMYG01000006.1"/>
</dbReference>
<name>A0A1G6NTH2_9MICO</name>
<reference evidence="1 2" key="1">
    <citation type="submission" date="2016-09" db="EMBL/GenBank/DDBJ databases">
        <authorList>
            <person name="Capua I."/>
            <person name="De Benedictis P."/>
            <person name="Joannis T."/>
            <person name="Lombin L.H."/>
            <person name="Cattoli G."/>
        </authorList>
    </citation>
    <scope>NUCLEOTIDE SEQUENCE [LARGE SCALE GENOMIC DNA]</scope>
    <source>
        <strain evidence="1 2">NIO-1002</strain>
    </source>
</reference>
<accession>A0A1G6NTH2</accession>
<dbReference type="AlphaFoldDB" id="A0A1G6NTH2"/>
<dbReference type="Pfam" id="PF13384">
    <property type="entry name" value="HTH_23"/>
    <property type="match status" value="1"/>
</dbReference>
<proteinExistence type="predicted"/>
<evidence type="ECO:0000313" key="1">
    <source>
        <dbReference type="EMBL" id="SDC70556.1"/>
    </source>
</evidence>